<feature type="transmembrane region" description="Helical" evidence="4">
    <location>
        <begin position="6"/>
        <end position="24"/>
    </location>
</feature>
<keyword evidence="4" id="KW-0472">Membrane</keyword>
<evidence type="ECO:0000256" key="4">
    <source>
        <dbReference type="SAM" id="Phobius"/>
    </source>
</evidence>
<dbReference type="PANTHER" id="PTHR43280:SF29">
    <property type="entry name" value="ARAC-FAMILY TRANSCRIPTIONAL REGULATOR"/>
    <property type="match status" value="1"/>
</dbReference>
<feature type="transmembrane region" description="Helical" evidence="4">
    <location>
        <begin position="207"/>
        <end position="226"/>
    </location>
</feature>
<dbReference type="Proteomes" id="UP000248536">
    <property type="component" value="Chromosome"/>
</dbReference>
<dbReference type="GO" id="GO:0043565">
    <property type="term" value="F:sequence-specific DNA binding"/>
    <property type="evidence" value="ECO:0007669"/>
    <property type="project" value="InterPro"/>
</dbReference>
<dbReference type="InterPro" id="IPR018062">
    <property type="entry name" value="HTH_AraC-typ_CS"/>
</dbReference>
<feature type="transmembrane region" description="Helical" evidence="4">
    <location>
        <begin position="31"/>
        <end position="48"/>
    </location>
</feature>
<feature type="transmembrane region" description="Helical" evidence="4">
    <location>
        <begin position="63"/>
        <end position="85"/>
    </location>
</feature>
<evidence type="ECO:0000259" key="5">
    <source>
        <dbReference type="PROSITE" id="PS01124"/>
    </source>
</evidence>
<dbReference type="InterPro" id="IPR018060">
    <property type="entry name" value="HTH_AraC"/>
</dbReference>
<dbReference type="KEGG" id="spon:HME9304_02624"/>
<dbReference type="AlphaFoldDB" id="A0A2Z4LW87"/>
<dbReference type="SMART" id="SM00342">
    <property type="entry name" value="HTH_ARAC"/>
    <property type="match status" value="1"/>
</dbReference>
<evidence type="ECO:0000256" key="2">
    <source>
        <dbReference type="ARBA" id="ARBA00023125"/>
    </source>
</evidence>
<keyword evidence="1" id="KW-0805">Transcription regulation</keyword>
<dbReference type="PANTHER" id="PTHR43280">
    <property type="entry name" value="ARAC-FAMILY TRANSCRIPTIONAL REGULATOR"/>
    <property type="match status" value="1"/>
</dbReference>
<keyword evidence="2" id="KW-0238">DNA-binding</keyword>
<dbReference type="InterPro" id="IPR009057">
    <property type="entry name" value="Homeodomain-like_sf"/>
</dbReference>
<dbReference type="GO" id="GO:0003700">
    <property type="term" value="F:DNA-binding transcription factor activity"/>
    <property type="evidence" value="ECO:0007669"/>
    <property type="project" value="InterPro"/>
</dbReference>
<dbReference type="Pfam" id="PF12833">
    <property type="entry name" value="HTH_18"/>
    <property type="match status" value="1"/>
</dbReference>
<evidence type="ECO:0000313" key="7">
    <source>
        <dbReference type="Proteomes" id="UP000248536"/>
    </source>
</evidence>
<keyword evidence="7" id="KW-1185">Reference proteome</keyword>
<evidence type="ECO:0000256" key="1">
    <source>
        <dbReference type="ARBA" id="ARBA00023015"/>
    </source>
</evidence>
<evidence type="ECO:0000313" key="6">
    <source>
        <dbReference type="EMBL" id="AWX45597.1"/>
    </source>
</evidence>
<feature type="transmembrane region" description="Helical" evidence="4">
    <location>
        <begin position="97"/>
        <end position="117"/>
    </location>
</feature>
<feature type="domain" description="HTH araC/xylS-type" evidence="5">
    <location>
        <begin position="263"/>
        <end position="363"/>
    </location>
</feature>
<keyword evidence="4" id="KW-0812">Transmembrane</keyword>
<feature type="transmembrane region" description="Helical" evidence="4">
    <location>
        <begin position="177"/>
        <end position="195"/>
    </location>
</feature>
<dbReference type="PROSITE" id="PS01124">
    <property type="entry name" value="HTH_ARAC_FAMILY_2"/>
    <property type="match status" value="1"/>
</dbReference>
<protein>
    <recommendedName>
        <fullName evidence="5">HTH araC/xylS-type domain-containing protein</fullName>
    </recommendedName>
</protein>
<name>A0A2Z4LW87_9FLAO</name>
<dbReference type="EMBL" id="CP030104">
    <property type="protein sequence ID" value="AWX45597.1"/>
    <property type="molecule type" value="Genomic_DNA"/>
</dbReference>
<sequence>MAWHIVLFLFFAVFGIGIGLLFFLKERGNRFANALLGIYTLLFSYELLYNCLKWSGNLIEPRFVHLAITHFPLWVIYGPLVYLFIRAVLKQITFKISDLFFLVAPFLIVILNIPFYLLKASNKVEVLLTGTLNDYSWMPNGTIWVIIVIMFFYAFLTYHHFGPHRNIGFREYKWLKWFLGSYLGFTVLFSSYIFLTRFGLMNPAYDYLVDIAIVFFIAVLSFFGFVQPEVFEGKSIKDMIPFVKYKKTGLSDTLSIEMKDKLSEIMNRNKPYLESTLRLDDLSRQLNLSRNHTSQIINQHFNLSFFDFVNKYRVEEAKKLLAQNPENFTITQIAYDAGFNNRASFYKAFKKFENQSPTQYLQPSKAS</sequence>
<evidence type="ECO:0000256" key="3">
    <source>
        <dbReference type="ARBA" id="ARBA00023163"/>
    </source>
</evidence>
<dbReference type="SUPFAM" id="SSF46689">
    <property type="entry name" value="Homeodomain-like"/>
    <property type="match status" value="1"/>
</dbReference>
<organism evidence="6 7">
    <name type="scientific">Flagellimonas maritima</name>
    <dbReference type="NCBI Taxonomy" id="1383885"/>
    <lineage>
        <taxon>Bacteria</taxon>
        <taxon>Pseudomonadati</taxon>
        <taxon>Bacteroidota</taxon>
        <taxon>Flavobacteriia</taxon>
        <taxon>Flavobacteriales</taxon>
        <taxon>Flavobacteriaceae</taxon>
        <taxon>Flagellimonas</taxon>
    </lineage>
</organism>
<gene>
    <name evidence="6" type="ORF">HME9304_02624</name>
</gene>
<keyword evidence="4" id="KW-1133">Transmembrane helix</keyword>
<dbReference type="PROSITE" id="PS00041">
    <property type="entry name" value="HTH_ARAC_FAMILY_1"/>
    <property type="match status" value="1"/>
</dbReference>
<accession>A0A2Z4LW87</accession>
<feature type="transmembrane region" description="Helical" evidence="4">
    <location>
        <begin position="137"/>
        <end position="156"/>
    </location>
</feature>
<keyword evidence="3" id="KW-0804">Transcription</keyword>
<proteinExistence type="predicted"/>
<reference evidence="6 7" key="1">
    <citation type="submission" date="2018-06" db="EMBL/GenBank/DDBJ databases">
        <title>Spongiibacterium sp. HME9304 Genome sequencing and assembly.</title>
        <authorList>
            <person name="Kang H."/>
            <person name="Kim H."/>
            <person name="Joh K."/>
        </authorList>
    </citation>
    <scope>NUCLEOTIDE SEQUENCE [LARGE SCALE GENOMIC DNA]</scope>
    <source>
        <strain evidence="6 7">HME9304</strain>
    </source>
</reference>
<dbReference type="Gene3D" id="1.10.10.60">
    <property type="entry name" value="Homeodomain-like"/>
    <property type="match status" value="2"/>
</dbReference>
<dbReference type="OrthoDB" id="5492415at2"/>
<dbReference type="RefSeq" id="WP_112378971.1">
    <property type="nucleotide sequence ID" value="NZ_CP030104.1"/>
</dbReference>